<reference evidence="5 6" key="1">
    <citation type="submission" date="2024-02" db="EMBL/GenBank/DDBJ databases">
        <title>High-quality chromosome-scale genome assembly of Pensacola bahiagrass (Paspalum notatum Flugge var. saurae).</title>
        <authorList>
            <person name="Vega J.M."/>
            <person name="Podio M."/>
            <person name="Orjuela J."/>
            <person name="Siena L.A."/>
            <person name="Pessino S.C."/>
            <person name="Combes M.C."/>
            <person name="Mariac C."/>
            <person name="Albertini E."/>
            <person name="Pupilli F."/>
            <person name="Ortiz J.P.A."/>
            <person name="Leblanc O."/>
        </authorList>
    </citation>
    <scope>NUCLEOTIDE SEQUENCE [LARGE SCALE GENOMIC DNA]</scope>
    <source>
        <strain evidence="5">R1</strain>
        <tissue evidence="5">Leaf</tissue>
    </source>
</reference>
<dbReference type="Pfam" id="PF07727">
    <property type="entry name" value="RVT_2"/>
    <property type="match status" value="1"/>
</dbReference>
<protein>
    <recommendedName>
        <fullName evidence="4">Integrase catalytic domain-containing protein</fullName>
    </recommendedName>
</protein>
<dbReference type="GO" id="GO:0016787">
    <property type="term" value="F:hydrolase activity"/>
    <property type="evidence" value="ECO:0007669"/>
    <property type="project" value="UniProtKB-KW"/>
</dbReference>
<keyword evidence="1" id="KW-0479">Metal-binding</keyword>
<name>A0AAQ3SIZ9_PASNO</name>
<dbReference type="Gene3D" id="3.30.420.10">
    <property type="entry name" value="Ribonuclease H-like superfamily/Ribonuclease H"/>
    <property type="match status" value="1"/>
</dbReference>
<dbReference type="EMBL" id="CP144745">
    <property type="protein sequence ID" value="WVZ51180.1"/>
    <property type="molecule type" value="Genomic_DNA"/>
</dbReference>
<dbReference type="PROSITE" id="PS50994">
    <property type="entry name" value="INTEGRASE"/>
    <property type="match status" value="1"/>
</dbReference>
<feature type="domain" description="Integrase catalytic" evidence="4">
    <location>
        <begin position="109"/>
        <end position="247"/>
    </location>
</feature>
<evidence type="ECO:0000256" key="3">
    <source>
        <dbReference type="SAM" id="MobiDB-lite"/>
    </source>
</evidence>
<dbReference type="AlphaFoldDB" id="A0AAQ3SIZ9"/>
<dbReference type="PANTHER" id="PTHR42648:SF21">
    <property type="entry name" value="CYSTEINE-RICH RLK (RECEPTOR-LIKE PROTEIN KINASE) 8"/>
    <property type="match status" value="1"/>
</dbReference>
<evidence type="ECO:0000259" key="4">
    <source>
        <dbReference type="PROSITE" id="PS50994"/>
    </source>
</evidence>
<accession>A0AAQ3SIZ9</accession>
<evidence type="ECO:0000313" key="5">
    <source>
        <dbReference type="EMBL" id="WVZ51180.1"/>
    </source>
</evidence>
<dbReference type="InterPro" id="IPR057670">
    <property type="entry name" value="SH3_retrovirus"/>
</dbReference>
<dbReference type="Pfam" id="PF25597">
    <property type="entry name" value="SH3_retrovirus"/>
    <property type="match status" value="1"/>
</dbReference>
<dbReference type="PANTHER" id="PTHR42648">
    <property type="entry name" value="TRANSPOSASE, PUTATIVE-RELATED"/>
    <property type="match status" value="1"/>
</dbReference>
<dbReference type="Pfam" id="PF13976">
    <property type="entry name" value="gag_pre-integrs"/>
    <property type="match status" value="1"/>
</dbReference>
<feature type="region of interest" description="Disordered" evidence="3">
    <location>
        <begin position="344"/>
        <end position="375"/>
    </location>
</feature>
<keyword evidence="2" id="KW-0378">Hydrolase</keyword>
<dbReference type="GO" id="GO:0003676">
    <property type="term" value="F:nucleic acid binding"/>
    <property type="evidence" value="ECO:0007669"/>
    <property type="project" value="InterPro"/>
</dbReference>
<dbReference type="Proteomes" id="UP001341281">
    <property type="component" value="Chromosome 01"/>
</dbReference>
<dbReference type="InterPro" id="IPR043502">
    <property type="entry name" value="DNA/RNA_pol_sf"/>
</dbReference>
<dbReference type="GO" id="GO:0046872">
    <property type="term" value="F:metal ion binding"/>
    <property type="evidence" value="ECO:0007669"/>
    <property type="project" value="UniProtKB-KW"/>
</dbReference>
<dbReference type="SUPFAM" id="SSF56672">
    <property type="entry name" value="DNA/RNA polymerases"/>
    <property type="match status" value="1"/>
</dbReference>
<feature type="region of interest" description="Disordered" evidence="3">
    <location>
        <begin position="388"/>
        <end position="413"/>
    </location>
</feature>
<evidence type="ECO:0000313" key="6">
    <source>
        <dbReference type="Proteomes" id="UP001341281"/>
    </source>
</evidence>
<proteinExistence type="predicted"/>
<sequence>MIENHRWFSSLAPVSSNEHIIFGDKGTVFRIDFLSYSGPSRCLVAGPSSDLWKWHRRLGHLSFDLLAKLSSLDLIRGLPKLKSELDLVCHPCRYRKMVAASHTPVNQVMTARPRELLHKDTVGPSRVRSVGGMWYVLVIVDDFSRWSWVHFMESKDEAFEFVHDLVLRLRNESGHVMTALCSDNGSEFKNDRFKAFCHSQGLEHQFLSPYVPQQNGVVEHKNRTLLEMATTMLDEHRTPRKFWAKAINTACYTSYELRFGRQPKVSHLWVFGCRCFVLKQGNLDKFEPRSFDGVFLGYATYSRAYRVWLLDSGRIVETCEVTFDGFELAGDDEIGTTIFEDDEEDVSVSGDNAPAVAPEPAASLSEDEEEAPVHSPSITWEQPLLNPPIHAAGPAEDVGEVTTEPQPSRKVQRDHPSRNIIVGLNEKVTRSRSTSFAVFAHSAFVASFEPHDVGHALSDPNWVNAMHEELENFERNRVWVLVEPPPHCNPIGTKWVFKNKQGEDGVVVRNKARLVGKGFCQKEGIDYEETFAPVARLEAICILLAFAASKGFKLFQIDVKSAFLNGFIEEEVYVRKPPGFEHPKFPNRVFMLQKALYGLKQAPRAWYERIKKFLGFQMGSVDKTLFLLRHGKDLLIVQIYVDDIIFGGSSHSL</sequence>
<organism evidence="5 6">
    <name type="scientific">Paspalum notatum var. saurae</name>
    <dbReference type="NCBI Taxonomy" id="547442"/>
    <lineage>
        <taxon>Eukaryota</taxon>
        <taxon>Viridiplantae</taxon>
        <taxon>Streptophyta</taxon>
        <taxon>Embryophyta</taxon>
        <taxon>Tracheophyta</taxon>
        <taxon>Spermatophyta</taxon>
        <taxon>Magnoliopsida</taxon>
        <taxon>Liliopsida</taxon>
        <taxon>Poales</taxon>
        <taxon>Poaceae</taxon>
        <taxon>PACMAD clade</taxon>
        <taxon>Panicoideae</taxon>
        <taxon>Andropogonodae</taxon>
        <taxon>Paspaleae</taxon>
        <taxon>Paspalinae</taxon>
        <taxon>Paspalum</taxon>
    </lineage>
</organism>
<dbReference type="Pfam" id="PF00665">
    <property type="entry name" value="rve"/>
    <property type="match status" value="1"/>
</dbReference>
<keyword evidence="6" id="KW-1185">Reference proteome</keyword>
<dbReference type="InterPro" id="IPR001584">
    <property type="entry name" value="Integrase_cat-core"/>
</dbReference>
<dbReference type="SUPFAM" id="SSF53098">
    <property type="entry name" value="Ribonuclease H-like"/>
    <property type="match status" value="1"/>
</dbReference>
<dbReference type="InterPro" id="IPR036397">
    <property type="entry name" value="RNaseH_sf"/>
</dbReference>
<evidence type="ECO:0000256" key="2">
    <source>
        <dbReference type="ARBA" id="ARBA00022801"/>
    </source>
</evidence>
<dbReference type="InterPro" id="IPR013103">
    <property type="entry name" value="RVT_2"/>
</dbReference>
<evidence type="ECO:0000256" key="1">
    <source>
        <dbReference type="ARBA" id="ARBA00022723"/>
    </source>
</evidence>
<dbReference type="InterPro" id="IPR012337">
    <property type="entry name" value="RNaseH-like_sf"/>
</dbReference>
<dbReference type="GO" id="GO:0015074">
    <property type="term" value="P:DNA integration"/>
    <property type="evidence" value="ECO:0007669"/>
    <property type="project" value="InterPro"/>
</dbReference>
<dbReference type="InterPro" id="IPR025724">
    <property type="entry name" value="GAG-pre-integrase_dom"/>
</dbReference>
<gene>
    <name evidence="5" type="ORF">U9M48_002345</name>
</gene>
<dbReference type="InterPro" id="IPR039537">
    <property type="entry name" value="Retrotran_Ty1/copia-like"/>
</dbReference>